<evidence type="ECO:0000313" key="2">
    <source>
        <dbReference type="Proteomes" id="UP000612893"/>
    </source>
</evidence>
<organism evidence="1 2">
    <name type="scientific">Candidatus Nephthysia bennettiae</name>
    <dbReference type="NCBI Taxonomy" id="3127016"/>
    <lineage>
        <taxon>Bacteria</taxon>
        <taxon>Bacillati</taxon>
        <taxon>Candidatus Dormiibacterota</taxon>
        <taxon>Candidatus Dormibacteria</taxon>
        <taxon>Candidatus Dormibacterales</taxon>
        <taxon>Candidatus Dormibacteraceae</taxon>
        <taxon>Candidatus Nephthysia</taxon>
    </lineage>
</organism>
<dbReference type="CDD" id="cd13585">
    <property type="entry name" value="PBP2_TMBP_like"/>
    <property type="match status" value="1"/>
</dbReference>
<dbReference type="SUPFAM" id="SSF53850">
    <property type="entry name" value="Periplasmic binding protein-like II"/>
    <property type="match status" value="1"/>
</dbReference>
<protein>
    <submittedName>
        <fullName evidence="1">Sugar ABC transporter substrate-binding protein</fullName>
    </submittedName>
</protein>
<dbReference type="PANTHER" id="PTHR43649:SF12">
    <property type="entry name" value="DIACETYLCHITOBIOSE BINDING PROTEIN DASA"/>
    <property type="match status" value="1"/>
</dbReference>
<dbReference type="PANTHER" id="PTHR43649">
    <property type="entry name" value="ARABINOSE-BINDING PROTEIN-RELATED"/>
    <property type="match status" value="1"/>
</dbReference>
<gene>
    <name evidence="1" type="ORF">JF922_10580</name>
</gene>
<reference evidence="1" key="1">
    <citation type="submission" date="2020-10" db="EMBL/GenBank/DDBJ databases">
        <title>Ca. Dormibacterota MAGs.</title>
        <authorList>
            <person name="Montgomery K."/>
        </authorList>
    </citation>
    <scope>NUCLEOTIDE SEQUENCE [LARGE SCALE GENOMIC DNA]</scope>
    <source>
        <strain evidence="1">SC8812_S17_10</strain>
    </source>
</reference>
<evidence type="ECO:0000313" key="1">
    <source>
        <dbReference type="EMBL" id="MBJ7598516.1"/>
    </source>
</evidence>
<proteinExistence type="predicted"/>
<dbReference type="Proteomes" id="UP000612893">
    <property type="component" value="Unassembled WGS sequence"/>
</dbReference>
<dbReference type="Gene3D" id="3.40.190.10">
    <property type="entry name" value="Periplasmic binding protein-like II"/>
    <property type="match status" value="2"/>
</dbReference>
<sequence>MMAALLATACSMGAGGGGGGGGGSSVTLTVAAVDNPQMVDLQKLAPEFTKQHSNIQVKFVVLPENQLRQQVTQDIATNSGRYDLATIGTYEVPIWAKNNWLDNLSSRISKDSSYDESDLIPGISKALTYKNNLYAVPFYGESSFLMYRKDLLQQAGLSMPQNPTWDQVAAVAQKLNNPSKQTYGICLRGLPGWGEQLAPLDTVVNTFGGRWFDEQWNAQLTSPKFVEAVNFYVNTIKAAGPPGSANNGFTECLNTYNGGHAAMWYDATSGASSLTGDAAKNSGYAFAPVKETKYSGWLWAWALGMSASGKNKDAAWTFMSWATSKDYIKLVGQKLGWDHVPPGTRKSTYALSEYQQVAGGFAQLTLDSIANADVNHPTVDPVPYTGVQYVDIPEFAELGTQVSQQIASAIVGTTTVDQALQRSQAFAADVGKKYQKK</sequence>
<name>A0A934K8M2_9BACT</name>
<dbReference type="AlphaFoldDB" id="A0A934K8M2"/>
<dbReference type="Pfam" id="PF01547">
    <property type="entry name" value="SBP_bac_1"/>
    <property type="match status" value="1"/>
</dbReference>
<accession>A0A934K8M2</accession>
<comment type="caution">
    <text evidence="1">The sequence shown here is derived from an EMBL/GenBank/DDBJ whole genome shotgun (WGS) entry which is preliminary data.</text>
</comment>
<dbReference type="InterPro" id="IPR006059">
    <property type="entry name" value="SBP"/>
</dbReference>
<dbReference type="EMBL" id="JAEKNR010000115">
    <property type="protein sequence ID" value="MBJ7598516.1"/>
    <property type="molecule type" value="Genomic_DNA"/>
</dbReference>
<dbReference type="InterPro" id="IPR050490">
    <property type="entry name" value="Bact_solute-bd_prot1"/>
</dbReference>
<keyword evidence="2" id="KW-1185">Reference proteome</keyword>